<reference evidence="1 2" key="1">
    <citation type="submission" date="2024-01" db="EMBL/GenBank/DDBJ databases">
        <title>The genomes of 5 underutilized Papilionoideae crops provide insights into root nodulation and disease resistanc.</title>
        <authorList>
            <person name="Jiang F."/>
        </authorList>
    </citation>
    <scope>NUCLEOTIDE SEQUENCE [LARGE SCALE GENOMIC DNA]</scope>
    <source>
        <strain evidence="1">JINMINGXINNONG_FW02</strain>
        <tissue evidence="1">Leaves</tissue>
    </source>
</reference>
<gene>
    <name evidence="1" type="ORF">VNO80_06505</name>
</gene>
<dbReference type="AlphaFoldDB" id="A0AAN9NLW2"/>
<keyword evidence="2" id="KW-1185">Reference proteome</keyword>
<protein>
    <submittedName>
        <fullName evidence="1">Uncharacterized protein</fullName>
    </submittedName>
</protein>
<comment type="caution">
    <text evidence="1">The sequence shown here is derived from an EMBL/GenBank/DDBJ whole genome shotgun (WGS) entry which is preliminary data.</text>
</comment>
<sequence>MLIYSLRFTIYSISLNLSDCIYNHYVKSNMFTVVSYSDLNMYDNIVIRFGARYCDCEAAKERCMALPFTLA</sequence>
<accession>A0AAN9NLW2</accession>
<dbReference type="EMBL" id="JAYMYR010000003">
    <property type="protein sequence ID" value="KAK7373108.1"/>
    <property type="molecule type" value="Genomic_DNA"/>
</dbReference>
<evidence type="ECO:0000313" key="2">
    <source>
        <dbReference type="Proteomes" id="UP001374584"/>
    </source>
</evidence>
<dbReference type="Proteomes" id="UP001374584">
    <property type="component" value="Unassembled WGS sequence"/>
</dbReference>
<proteinExistence type="predicted"/>
<evidence type="ECO:0000313" key="1">
    <source>
        <dbReference type="EMBL" id="KAK7373108.1"/>
    </source>
</evidence>
<organism evidence="1 2">
    <name type="scientific">Phaseolus coccineus</name>
    <name type="common">Scarlet runner bean</name>
    <name type="synonym">Phaseolus multiflorus</name>
    <dbReference type="NCBI Taxonomy" id="3886"/>
    <lineage>
        <taxon>Eukaryota</taxon>
        <taxon>Viridiplantae</taxon>
        <taxon>Streptophyta</taxon>
        <taxon>Embryophyta</taxon>
        <taxon>Tracheophyta</taxon>
        <taxon>Spermatophyta</taxon>
        <taxon>Magnoliopsida</taxon>
        <taxon>eudicotyledons</taxon>
        <taxon>Gunneridae</taxon>
        <taxon>Pentapetalae</taxon>
        <taxon>rosids</taxon>
        <taxon>fabids</taxon>
        <taxon>Fabales</taxon>
        <taxon>Fabaceae</taxon>
        <taxon>Papilionoideae</taxon>
        <taxon>50 kb inversion clade</taxon>
        <taxon>NPAAA clade</taxon>
        <taxon>indigoferoid/millettioid clade</taxon>
        <taxon>Phaseoleae</taxon>
        <taxon>Phaseolus</taxon>
    </lineage>
</organism>
<name>A0AAN9NLW2_PHACN</name>